<dbReference type="PANTHER" id="PTHR43479">
    <property type="entry name" value="ACREF/ENVCD OPERON REPRESSOR-RELATED"/>
    <property type="match status" value="1"/>
</dbReference>
<evidence type="ECO:0000256" key="2">
    <source>
        <dbReference type="PROSITE-ProRule" id="PRU00335"/>
    </source>
</evidence>
<dbReference type="PROSITE" id="PS50977">
    <property type="entry name" value="HTH_TETR_2"/>
    <property type="match status" value="1"/>
</dbReference>
<accession>A0A9D1EH34</accession>
<dbReference type="AlphaFoldDB" id="A0A9D1EH34"/>
<dbReference type="EMBL" id="DVHN01000188">
    <property type="protein sequence ID" value="HIR89906.1"/>
    <property type="molecule type" value="Genomic_DNA"/>
</dbReference>
<dbReference type="GO" id="GO:0003677">
    <property type="term" value="F:DNA binding"/>
    <property type="evidence" value="ECO:0007669"/>
    <property type="project" value="UniProtKB-UniRule"/>
</dbReference>
<dbReference type="PANTHER" id="PTHR43479:SF7">
    <property type="entry name" value="TETR-FAMILY TRANSCRIPTIONAL REGULATOR"/>
    <property type="match status" value="1"/>
</dbReference>
<proteinExistence type="predicted"/>
<dbReference type="Proteomes" id="UP000824201">
    <property type="component" value="Unassembled WGS sequence"/>
</dbReference>
<keyword evidence="1 2" id="KW-0238">DNA-binding</keyword>
<dbReference type="InterPro" id="IPR001647">
    <property type="entry name" value="HTH_TetR"/>
</dbReference>
<comment type="caution">
    <text evidence="4">The sequence shown here is derived from an EMBL/GenBank/DDBJ whole genome shotgun (WGS) entry which is preliminary data.</text>
</comment>
<feature type="domain" description="HTH tetR-type" evidence="3">
    <location>
        <begin position="13"/>
        <end position="73"/>
    </location>
</feature>
<name>A0A9D1EH34_9FIRM</name>
<evidence type="ECO:0000313" key="5">
    <source>
        <dbReference type="Proteomes" id="UP000824201"/>
    </source>
</evidence>
<evidence type="ECO:0000256" key="1">
    <source>
        <dbReference type="ARBA" id="ARBA00023125"/>
    </source>
</evidence>
<organism evidence="4 5">
    <name type="scientific">Candidatus Fimimorpha faecalis</name>
    <dbReference type="NCBI Taxonomy" id="2840824"/>
    <lineage>
        <taxon>Bacteria</taxon>
        <taxon>Bacillati</taxon>
        <taxon>Bacillota</taxon>
        <taxon>Clostridia</taxon>
        <taxon>Eubacteriales</taxon>
        <taxon>Candidatus Fimimorpha</taxon>
    </lineage>
</organism>
<dbReference type="InterPro" id="IPR050624">
    <property type="entry name" value="HTH-type_Tx_Regulator"/>
</dbReference>
<evidence type="ECO:0000313" key="4">
    <source>
        <dbReference type="EMBL" id="HIR89906.1"/>
    </source>
</evidence>
<gene>
    <name evidence="4" type="ORF">IAC96_13255</name>
</gene>
<dbReference type="InterPro" id="IPR009057">
    <property type="entry name" value="Homeodomain-like_sf"/>
</dbReference>
<dbReference type="SUPFAM" id="SSF46689">
    <property type="entry name" value="Homeodomain-like"/>
    <property type="match status" value="1"/>
</dbReference>
<feature type="DNA-binding region" description="H-T-H motif" evidence="2">
    <location>
        <begin position="36"/>
        <end position="55"/>
    </location>
</feature>
<sequence>MNKKTRKTDRRTIYTKNVIKDALLKLMEKKQFDQITVAALCRQAEITRATFYIHYDNLTVVLNELLEDALQTTEHESSNLNSNMLKMLDFITSQRNLTTLEQYDTLLPICQRIANQPKYRVLFLDESLSAYIIKKIYVTERDKIVPLLINQCHLSRKEADKLYLFVIYGAYEVNKSMHWEKNKEWYQLQGSLIRFILGGLDALT</sequence>
<evidence type="ECO:0000259" key="3">
    <source>
        <dbReference type="PROSITE" id="PS50977"/>
    </source>
</evidence>
<dbReference type="Gene3D" id="1.10.357.10">
    <property type="entry name" value="Tetracycline Repressor, domain 2"/>
    <property type="match status" value="1"/>
</dbReference>
<reference evidence="4" key="2">
    <citation type="journal article" date="2021" name="PeerJ">
        <title>Extensive microbial diversity within the chicken gut microbiome revealed by metagenomics and culture.</title>
        <authorList>
            <person name="Gilroy R."/>
            <person name="Ravi A."/>
            <person name="Getino M."/>
            <person name="Pursley I."/>
            <person name="Horton D.L."/>
            <person name="Alikhan N.F."/>
            <person name="Baker D."/>
            <person name="Gharbi K."/>
            <person name="Hall N."/>
            <person name="Watson M."/>
            <person name="Adriaenssens E.M."/>
            <person name="Foster-Nyarko E."/>
            <person name="Jarju S."/>
            <person name="Secka A."/>
            <person name="Antonio M."/>
            <person name="Oren A."/>
            <person name="Chaudhuri R.R."/>
            <person name="La Ragione R."/>
            <person name="Hildebrand F."/>
            <person name="Pallen M.J."/>
        </authorList>
    </citation>
    <scope>NUCLEOTIDE SEQUENCE</scope>
    <source>
        <strain evidence="4">ChiW13-3771</strain>
    </source>
</reference>
<protein>
    <submittedName>
        <fullName evidence="4">TetR/AcrR family transcriptional regulator</fullName>
    </submittedName>
</protein>
<reference evidence="4" key="1">
    <citation type="submission" date="2020-10" db="EMBL/GenBank/DDBJ databases">
        <authorList>
            <person name="Gilroy R."/>
        </authorList>
    </citation>
    <scope>NUCLEOTIDE SEQUENCE</scope>
    <source>
        <strain evidence="4">ChiW13-3771</strain>
    </source>
</reference>